<proteinExistence type="predicted"/>
<dbReference type="Proteomes" id="UP000198983">
    <property type="component" value="Chromosome I"/>
</dbReference>
<dbReference type="InterPro" id="IPR051201">
    <property type="entry name" value="Chloro_Bact_Ser_Proteases"/>
</dbReference>
<dbReference type="SUPFAM" id="SSF50494">
    <property type="entry name" value="Trypsin-like serine proteases"/>
    <property type="match status" value="1"/>
</dbReference>
<dbReference type="Gene3D" id="2.40.10.120">
    <property type="match status" value="1"/>
</dbReference>
<keyword evidence="2" id="KW-0378">Hydrolase</keyword>
<sequence length="285" mass="28333">MEPAPGPDQGRVRRTLLPWVRAHLAVLLVLAAVLGSVVGGAVGATAVSRLGSRPSQEPTGRPVVLAEGLPRIVQRISPAVVEVRTSSLGGRGIGSGIVLTSNGLVLTNFHVISGASPAGRITVQTGTAATSGPVRPATLIGADPKADLAVIRVNNASGLVPAPLGNSDRLAVGDPVIAMGAPSGLQGTASFGIVSALDRLVRVAGPSLGLAGQGPPVTYRAIQTDAALSPGNSGGPLVDQTATVVGITSAVFEGTSGSSIGVGFAIPINDAEKLVRAMVVQYGPK</sequence>
<dbReference type="InterPro" id="IPR009003">
    <property type="entry name" value="Peptidase_S1_PA"/>
</dbReference>
<evidence type="ECO:0000256" key="3">
    <source>
        <dbReference type="SAM" id="Phobius"/>
    </source>
</evidence>
<evidence type="ECO:0000256" key="2">
    <source>
        <dbReference type="ARBA" id="ARBA00022801"/>
    </source>
</evidence>
<evidence type="ECO:0000313" key="4">
    <source>
        <dbReference type="EMBL" id="SDS10933.1"/>
    </source>
</evidence>
<dbReference type="PRINTS" id="PR00834">
    <property type="entry name" value="PROTEASES2C"/>
</dbReference>
<dbReference type="STRING" id="117157.SAMN04489717_1651"/>
<dbReference type="GO" id="GO:0006508">
    <property type="term" value="P:proteolysis"/>
    <property type="evidence" value="ECO:0007669"/>
    <property type="project" value="UniProtKB-KW"/>
</dbReference>
<organism evidence="4 5">
    <name type="scientific">Actinopolymorpha singaporensis</name>
    <dbReference type="NCBI Taxonomy" id="117157"/>
    <lineage>
        <taxon>Bacteria</taxon>
        <taxon>Bacillati</taxon>
        <taxon>Actinomycetota</taxon>
        <taxon>Actinomycetes</taxon>
        <taxon>Propionibacteriales</taxon>
        <taxon>Actinopolymorphaceae</taxon>
        <taxon>Actinopolymorpha</taxon>
    </lineage>
</organism>
<dbReference type="GO" id="GO:0004252">
    <property type="term" value="F:serine-type endopeptidase activity"/>
    <property type="evidence" value="ECO:0007669"/>
    <property type="project" value="InterPro"/>
</dbReference>
<protein>
    <submittedName>
        <fullName evidence="4">Putative serine protease PepD</fullName>
    </submittedName>
</protein>
<dbReference type="PANTHER" id="PTHR43343:SF3">
    <property type="entry name" value="PROTEASE DO-LIKE 8, CHLOROPLASTIC"/>
    <property type="match status" value="1"/>
</dbReference>
<keyword evidence="3" id="KW-1133">Transmembrane helix</keyword>
<feature type="transmembrane region" description="Helical" evidence="3">
    <location>
        <begin position="20"/>
        <end position="47"/>
    </location>
</feature>
<reference evidence="4 5" key="1">
    <citation type="submission" date="2016-10" db="EMBL/GenBank/DDBJ databases">
        <authorList>
            <person name="de Groot N.N."/>
        </authorList>
    </citation>
    <scope>NUCLEOTIDE SEQUENCE [LARGE SCALE GENOMIC DNA]</scope>
    <source>
        <strain evidence="4 5">DSM 22024</strain>
    </source>
</reference>
<dbReference type="AlphaFoldDB" id="A0A1H1PIK1"/>
<dbReference type="Pfam" id="PF13365">
    <property type="entry name" value="Trypsin_2"/>
    <property type="match status" value="1"/>
</dbReference>
<evidence type="ECO:0000256" key="1">
    <source>
        <dbReference type="ARBA" id="ARBA00022670"/>
    </source>
</evidence>
<keyword evidence="3" id="KW-0812">Transmembrane</keyword>
<keyword evidence="3" id="KW-0472">Membrane</keyword>
<accession>A0A1H1PIK1</accession>
<keyword evidence="1 4" id="KW-0645">Protease</keyword>
<dbReference type="InterPro" id="IPR001940">
    <property type="entry name" value="Peptidase_S1C"/>
</dbReference>
<keyword evidence="5" id="KW-1185">Reference proteome</keyword>
<dbReference type="OrthoDB" id="9758917at2"/>
<gene>
    <name evidence="4" type="ORF">SAMN04489717_1651</name>
</gene>
<dbReference type="PANTHER" id="PTHR43343">
    <property type="entry name" value="PEPTIDASE S12"/>
    <property type="match status" value="1"/>
</dbReference>
<evidence type="ECO:0000313" key="5">
    <source>
        <dbReference type="Proteomes" id="UP000198983"/>
    </source>
</evidence>
<dbReference type="EMBL" id="LT629732">
    <property type="protein sequence ID" value="SDS10933.1"/>
    <property type="molecule type" value="Genomic_DNA"/>
</dbReference>
<dbReference type="RefSeq" id="WP_157728334.1">
    <property type="nucleotide sequence ID" value="NZ_LT629732.1"/>
</dbReference>
<name>A0A1H1PIK1_9ACTN</name>